<sequence length="286" mass="33066">MKKPLFPSMDKSGLYNYMTYFYHTTRHSLLAYRRFDEFQRIVRGRKLTSYFQPIFHLQNNDCLGFEVLNRPPISSHFPTTESFYDFIGYTDQVFAFERFCRELSLERFKKAAVDSSAKDAVIFLNVHPEVLSDSNYRSGETLQLLSRFGFSPEQIVFELTERQAVQDYDAFERILSHYRSQGFRIAIDDAGSGYNSLKAIVSLKPEFIKLDKSLIRDVYRQPNQRKVVKLLQEFAEASGTHIIAEGIESTDEISYLRSEGIEYGQGYALGRPETKLQSVPLSLASM</sequence>
<name>A0ABQ1FTF2_9BACL</name>
<dbReference type="InterPro" id="IPR001633">
    <property type="entry name" value="EAL_dom"/>
</dbReference>
<feature type="domain" description="EAL" evidence="1">
    <location>
        <begin position="31"/>
        <end position="286"/>
    </location>
</feature>
<dbReference type="CDD" id="cd01948">
    <property type="entry name" value="EAL"/>
    <property type="match status" value="1"/>
</dbReference>
<keyword evidence="3" id="KW-1185">Reference proteome</keyword>
<organism evidence="2 3">
    <name type="scientific">Paenibacillus physcomitrellae</name>
    <dbReference type="NCBI Taxonomy" id="1619311"/>
    <lineage>
        <taxon>Bacteria</taxon>
        <taxon>Bacillati</taxon>
        <taxon>Bacillota</taxon>
        <taxon>Bacilli</taxon>
        <taxon>Bacillales</taxon>
        <taxon>Paenibacillaceae</taxon>
        <taxon>Paenibacillus</taxon>
    </lineage>
</organism>
<evidence type="ECO:0000313" key="3">
    <source>
        <dbReference type="Proteomes" id="UP000609323"/>
    </source>
</evidence>
<proteinExistence type="predicted"/>
<dbReference type="PANTHER" id="PTHR33121:SF76">
    <property type="entry name" value="SIGNALING PROTEIN"/>
    <property type="match status" value="1"/>
</dbReference>
<comment type="caution">
    <text evidence="2">The sequence shown here is derived from an EMBL/GenBank/DDBJ whole genome shotgun (WGS) entry which is preliminary data.</text>
</comment>
<protein>
    <recommendedName>
        <fullName evidence="1">EAL domain-containing protein</fullName>
    </recommendedName>
</protein>
<dbReference type="EMBL" id="BMHF01000003">
    <property type="protein sequence ID" value="GGA30173.1"/>
    <property type="molecule type" value="Genomic_DNA"/>
</dbReference>
<evidence type="ECO:0000259" key="1">
    <source>
        <dbReference type="PROSITE" id="PS50883"/>
    </source>
</evidence>
<dbReference type="InterPro" id="IPR050706">
    <property type="entry name" value="Cyclic-di-GMP_PDE-like"/>
</dbReference>
<evidence type="ECO:0000313" key="2">
    <source>
        <dbReference type="EMBL" id="GGA30173.1"/>
    </source>
</evidence>
<reference evidence="3" key="1">
    <citation type="journal article" date="2019" name="Int. J. Syst. Evol. Microbiol.">
        <title>The Global Catalogue of Microorganisms (GCM) 10K type strain sequencing project: providing services to taxonomists for standard genome sequencing and annotation.</title>
        <authorList>
            <consortium name="The Broad Institute Genomics Platform"/>
            <consortium name="The Broad Institute Genome Sequencing Center for Infectious Disease"/>
            <person name="Wu L."/>
            <person name="Ma J."/>
        </authorList>
    </citation>
    <scope>NUCLEOTIDE SEQUENCE [LARGE SCALE GENOMIC DNA]</scope>
    <source>
        <strain evidence="3">CGMCC 1.15044</strain>
    </source>
</reference>
<dbReference type="PANTHER" id="PTHR33121">
    <property type="entry name" value="CYCLIC DI-GMP PHOSPHODIESTERASE PDEF"/>
    <property type="match status" value="1"/>
</dbReference>
<dbReference type="Proteomes" id="UP000609323">
    <property type="component" value="Unassembled WGS sequence"/>
</dbReference>
<dbReference type="InterPro" id="IPR035919">
    <property type="entry name" value="EAL_sf"/>
</dbReference>
<gene>
    <name evidence="2" type="ORF">GCM10010917_14110</name>
</gene>
<dbReference type="RefSeq" id="WP_094092828.1">
    <property type="nucleotide sequence ID" value="NZ_BMHF01000003.1"/>
</dbReference>
<dbReference type="SUPFAM" id="SSF141868">
    <property type="entry name" value="EAL domain-like"/>
    <property type="match status" value="1"/>
</dbReference>
<accession>A0ABQ1FTF2</accession>
<dbReference type="PROSITE" id="PS50883">
    <property type="entry name" value="EAL"/>
    <property type="match status" value="1"/>
</dbReference>
<dbReference type="SMART" id="SM00052">
    <property type="entry name" value="EAL"/>
    <property type="match status" value="1"/>
</dbReference>
<dbReference type="Pfam" id="PF00563">
    <property type="entry name" value="EAL"/>
    <property type="match status" value="1"/>
</dbReference>
<dbReference type="Gene3D" id="3.20.20.450">
    <property type="entry name" value="EAL domain"/>
    <property type="match status" value="1"/>
</dbReference>